<comment type="caution">
    <text evidence="1">The sequence shown here is derived from an EMBL/GenBank/DDBJ whole genome shotgun (WGS) entry which is preliminary data.</text>
</comment>
<sequence length="483" mass="56169">MLVFARSIKISISNFRQLAEKYLINNFIRCSFMGNFAENFNCNFMDDKRYLNLETLGFYMPNMFHLHIRGSVDLSKWKEWDKETQCTFFHEYIHFLQDIMTSTGLYNIYVNGEYLSYATNHVYKLPKGEFERPITPKHGVDNVAYNIAINKFVNGQIGLPEHVDVNNFKITGKPIVKDNIKNYNGQQINLKKICIPFSDNGNFRLFRLGGYHISESMAYLAEQITYGNPYMAKSPNYPYCIVEQLVDYYIPQLSDNKQFLFALCDLAMNYSHPAKVLVDYLEIIEKKGIYTKWEDIIGDFISNSINVSGNGNTFSYIDGLCEIKNMAIKSLNKRFATIDHYLLRKWINIIIETAFEWRKNDPLILSKLVSGGQLESNNVFNDFITLIGTPLLSNSKNETFFYNSIDKKLTKRKLACITAAGSIIYIMKGFNDCDLYEYCKADNRCVSETCETKPWKKARFLCACPFGHLWYGWKLKEYFPKIN</sequence>
<evidence type="ECO:0000313" key="1">
    <source>
        <dbReference type="EMBL" id="OUO01614.1"/>
    </source>
</evidence>
<gene>
    <name evidence="1" type="ORF">B5F96_17740</name>
</gene>
<accession>A0A9Q5SP90</accession>
<protein>
    <submittedName>
        <fullName evidence="1">Uncharacterized protein</fullName>
    </submittedName>
</protein>
<reference evidence="2" key="1">
    <citation type="submission" date="2017-04" db="EMBL/GenBank/DDBJ databases">
        <title>Function of individual gut microbiota members based on whole genome sequencing of pure cultures obtained from chicken caecum.</title>
        <authorList>
            <person name="Medvecky M."/>
            <person name="Cejkova D."/>
            <person name="Polansky O."/>
            <person name="Karasova D."/>
            <person name="Kubasova T."/>
            <person name="Cizek A."/>
            <person name="Rychlik I."/>
        </authorList>
    </citation>
    <scope>NUCLEOTIDE SEQUENCE [LARGE SCALE GENOMIC DNA]</scope>
    <source>
        <strain evidence="2">An42</strain>
    </source>
</reference>
<dbReference type="EMBL" id="NFIJ01000033">
    <property type="protein sequence ID" value="OUO01614.1"/>
    <property type="molecule type" value="Genomic_DNA"/>
</dbReference>
<dbReference type="Proteomes" id="UP000195975">
    <property type="component" value="Unassembled WGS sequence"/>
</dbReference>
<dbReference type="AlphaFoldDB" id="A0A9Q5SP90"/>
<proteinExistence type="predicted"/>
<name>A0A9Q5SP90_9BACT</name>
<evidence type="ECO:0000313" key="2">
    <source>
        <dbReference type="Proteomes" id="UP000195975"/>
    </source>
</evidence>
<organism evidence="1 2">
    <name type="scientific">Parabacteroides johnsonii</name>
    <dbReference type="NCBI Taxonomy" id="387661"/>
    <lineage>
        <taxon>Bacteria</taxon>
        <taxon>Pseudomonadati</taxon>
        <taxon>Bacteroidota</taxon>
        <taxon>Bacteroidia</taxon>
        <taxon>Bacteroidales</taxon>
        <taxon>Tannerellaceae</taxon>
        <taxon>Parabacteroides</taxon>
    </lineage>
</organism>